<dbReference type="InterPro" id="IPR053145">
    <property type="entry name" value="AB_hydrolase_Est10"/>
</dbReference>
<dbReference type="PANTHER" id="PTHR43265:SF1">
    <property type="entry name" value="ESTERASE ESTD"/>
    <property type="match status" value="1"/>
</dbReference>
<dbReference type="Proteomes" id="UP001526147">
    <property type="component" value="Unassembled WGS sequence"/>
</dbReference>
<dbReference type="GO" id="GO:0016787">
    <property type="term" value="F:hydrolase activity"/>
    <property type="evidence" value="ECO:0007669"/>
    <property type="project" value="UniProtKB-KW"/>
</dbReference>
<evidence type="ECO:0000259" key="1">
    <source>
        <dbReference type="Pfam" id="PF12146"/>
    </source>
</evidence>
<dbReference type="Pfam" id="PF12146">
    <property type="entry name" value="Hydrolase_4"/>
    <property type="match status" value="1"/>
</dbReference>
<feature type="domain" description="Serine aminopeptidase S33" evidence="1">
    <location>
        <begin position="56"/>
        <end position="279"/>
    </location>
</feature>
<sequence length="320" mass="36570">MSTIREEEVSIIHDITLKGTMAFPSLESEKHPAIILINGSGSSDRDGNMKKPAIQSDLYKELAHFLTGLGFITLRYDKRSVGESEGDPIKSGMLDLVRDVQENIQYLKNHPKVDHDRILLLGHSEGCIIGTIAHQQIPVAGLILLAGAASNIEEPMAYQNQQVIEEIKHLKGIKGMILRKLVTESKVEKQAANLKRKVEQTQGDTMRYQLKKMPIRWFREHYFFSTEMIINILKDAQCPILAITGDKDVQANPENVKRIEQLEKPNTTAIVIENMDHMLKEFHGERTILNLLKQYKKEAKDPIHYKLKEELKDWLIINYL</sequence>
<keyword evidence="3" id="KW-1185">Reference proteome</keyword>
<keyword evidence="2" id="KW-0378">Hydrolase</keyword>
<evidence type="ECO:0000313" key="3">
    <source>
        <dbReference type="Proteomes" id="UP001526147"/>
    </source>
</evidence>
<accession>A0ABT3DGG2</accession>
<protein>
    <submittedName>
        <fullName evidence="2">Alpha/beta hydrolase</fullName>
    </submittedName>
</protein>
<dbReference type="SUPFAM" id="SSF53474">
    <property type="entry name" value="alpha/beta-Hydrolases"/>
    <property type="match status" value="1"/>
</dbReference>
<dbReference type="InterPro" id="IPR029058">
    <property type="entry name" value="AB_hydrolase_fold"/>
</dbReference>
<dbReference type="InterPro" id="IPR022742">
    <property type="entry name" value="Hydrolase_4"/>
</dbReference>
<proteinExistence type="predicted"/>
<name>A0ABT3DGG2_9BACI</name>
<dbReference type="Gene3D" id="3.40.50.1820">
    <property type="entry name" value="alpha/beta hydrolase"/>
    <property type="match status" value="1"/>
</dbReference>
<reference evidence="2 3" key="1">
    <citation type="submission" date="2022-10" db="EMBL/GenBank/DDBJ databases">
        <title>Draft genome assembly of moderately radiation resistant bacterium Metabacillus halosaccharovorans.</title>
        <authorList>
            <person name="Pal S."/>
            <person name="Gopinathan A."/>
        </authorList>
    </citation>
    <scope>NUCLEOTIDE SEQUENCE [LARGE SCALE GENOMIC DNA]</scope>
    <source>
        <strain evidence="2 3">VITHBRA001</strain>
    </source>
</reference>
<dbReference type="EMBL" id="JAOYEY010000036">
    <property type="protein sequence ID" value="MCV9886147.1"/>
    <property type="molecule type" value="Genomic_DNA"/>
</dbReference>
<gene>
    <name evidence="2" type="ORF">OIH86_10805</name>
</gene>
<evidence type="ECO:0000313" key="2">
    <source>
        <dbReference type="EMBL" id="MCV9886147.1"/>
    </source>
</evidence>
<dbReference type="PANTHER" id="PTHR43265">
    <property type="entry name" value="ESTERASE ESTD"/>
    <property type="match status" value="1"/>
</dbReference>
<comment type="caution">
    <text evidence="2">The sequence shown here is derived from an EMBL/GenBank/DDBJ whole genome shotgun (WGS) entry which is preliminary data.</text>
</comment>
<organism evidence="2 3">
    <name type="scientific">Metabacillus halosaccharovorans</name>
    <dbReference type="NCBI Taxonomy" id="930124"/>
    <lineage>
        <taxon>Bacteria</taxon>
        <taxon>Bacillati</taxon>
        <taxon>Bacillota</taxon>
        <taxon>Bacilli</taxon>
        <taxon>Bacillales</taxon>
        <taxon>Bacillaceae</taxon>
        <taxon>Metabacillus</taxon>
    </lineage>
</organism>
<dbReference type="RefSeq" id="WP_264142792.1">
    <property type="nucleotide sequence ID" value="NZ_JAOYEY010000036.1"/>
</dbReference>